<accession>A0A2N5U6P2</accession>
<comment type="caution">
    <text evidence="1">The sequence shown here is derived from an EMBL/GenBank/DDBJ whole genome shotgun (WGS) entry which is preliminary data.</text>
</comment>
<name>A0A2N5U6P2_9BASI</name>
<dbReference type="EMBL" id="PGCI01000220">
    <property type="protein sequence ID" value="PLW33424.1"/>
    <property type="molecule type" value="Genomic_DNA"/>
</dbReference>
<proteinExistence type="predicted"/>
<keyword evidence="3" id="KW-1185">Reference proteome</keyword>
<dbReference type="Proteomes" id="UP000235388">
    <property type="component" value="Unassembled WGS sequence"/>
</dbReference>
<protein>
    <submittedName>
        <fullName evidence="1">Uncharacterized protein</fullName>
    </submittedName>
</protein>
<organism evidence="1 4">
    <name type="scientific">Puccinia coronata f. sp. avenae</name>
    <dbReference type="NCBI Taxonomy" id="200324"/>
    <lineage>
        <taxon>Eukaryota</taxon>
        <taxon>Fungi</taxon>
        <taxon>Dikarya</taxon>
        <taxon>Basidiomycota</taxon>
        <taxon>Pucciniomycotina</taxon>
        <taxon>Pucciniomycetes</taxon>
        <taxon>Pucciniales</taxon>
        <taxon>Pucciniaceae</taxon>
        <taxon>Puccinia</taxon>
    </lineage>
</organism>
<evidence type="ECO:0000313" key="4">
    <source>
        <dbReference type="Proteomes" id="UP000235392"/>
    </source>
</evidence>
<dbReference type="Proteomes" id="UP000235392">
    <property type="component" value="Unassembled WGS sequence"/>
</dbReference>
<evidence type="ECO:0000313" key="2">
    <source>
        <dbReference type="EMBL" id="PLW58021.1"/>
    </source>
</evidence>
<gene>
    <name evidence="2" type="ORF">PCANC_00713</name>
    <name evidence="1" type="ORF">PCASD_17347</name>
</gene>
<evidence type="ECO:0000313" key="3">
    <source>
        <dbReference type="Proteomes" id="UP000235388"/>
    </source>
</evidence>
<reference evidence="3 4" key="1">
    <citation type="submission" date="2017-11" db="EMBL/GenBank/DDBJ databases">
        <title>De novo assembly and phasing of dikaryotic genomes from two isolates of Puccinia coronata f. sp. avenae, the causal agent of oat crown rust.</title>
        <authorList>
            <person name="Miller M.E."/>
            <person name="Zhang Y."/>
            <person name="Omidvar V."/>
            <person name="Sperschneider J."/>
            <person name="Schwessinger B."/>
            <person name="Raley C."/>
            <person name="Palmer J.M."/>
            <person name="Garnica D."/>
            <person name="Upadhyaya N."/>
            <person name="Rathjen J."/>
            <person name="Taylor J.M."/>
            <person name="Park R.F."/>
            <person name="Dodds P.N."/>
            <person name="Hirsch C.D."/>
            <person name="Kianian S.F."/>
            <person name="Figueroa M."/>
        </authorList>
    </citation>
    <scope>NUCLEOTIDE SEQUENCE [LARGE SCALE GENOMIC DNA]</scope>
    <source>
        <strain evidence="2">12NC29</strain>
        <strain evidence="1">12SD80</strain>
    </source>
</reference>
<evidence type="ECO:0000313" key="1">
    <source>
        <dbReference type="EMBL" id="PLW33424.1"/>
    </source>
</evidence>
<sequence>MDEQQSIPSVAETIAAFRGISTERTHDEQYNQEIYTQVIRQLIRRVDTREQRIYPSRTIDRTRIRATPDDIPRTGNEVTKRLALAILPAFKQKLKSLPLLMKEDNCDEEEDEPDGEE</sequence>
<dbReference type="AlphaFoldDB" id="A0A2N5U6P2"/>
<dbReference type="STRING" id="200324.A0A2N5U6P2"/>
<dbReference type="EMBL" id="PGCJ01000006">
    <property type="protein sequence ID" value="PLW58021.1"/>
    <property type="molecule type" value="Genomic_DNA"/>
</dbReference>